<dbReference type="EMBL" id="JADRCP010000012">
    <property type="protein sequence ID" value="MBK5178418.1"/>
    <property type="molecule type" value="Genomic_DNA"/>
</dbReference>
<dbReference type="GO" id="GO:0019674">
    <property type="term" value="P:NAD+ metabolic process"/>
    <property type="evidence" value="ECO:0007669"/>
    <property type="project" value="InterPro"/>
</dbReference>
<evidence type="ECO:0000313" key="2">
    <source>
        <dbReference type="EMBL" id="MBK5178418.1"/>
    </source>
</evidence>
<dbReference type="InterPro" id="IPR016064">
    <property type="entry name" value="NAD/diacylglycerol_kinase_sf"/>
</dbReference>
<protein>
    <submittedName>
        <fullName evidence="2">Sugar kinase</fullName>
    </submittedName>
</protein>
<gene>
    <name evidence="2" type="ORF">I2492_19090</name>
    <name evidence="1" type="ORF">I2493_19085</name>
</gene>
<comment type="caution">
    <text evidence="2">The sequence shown here is derived from an EMBL/GenBank/DDBJ whole genome shotgun (WGS) entry which is preliminary data.</text>
</comment>
<dbReference type="AlphaFoldDB" id="A0A9D7ALN2"/>
<dbReference type="Gene3D" id="2.60.200.30">
    <property type="entry name" value="Probable inorganic polyphosphate/atp-NAD kinase, domain 2"/>
    <property type="match status" value="1"/>
</dbReference>
<name>A0A9D7ALN2_9GAMM</name>
<dbReference type="RefSeq" id="WP_228399464.1">
    <property type="nucleotide sequence ID" value="NZ_JADRCP010000012.1"/>
</dbReference>
<dbReference type="Proteomes" id="UP001296969">
    <property type="component" value="Unassembled WGS sequence"/>
</dbReference>
<dbReference type="PANTHER" id="PTHR13158:SF5">
    <property type="entry name" value="NAD KINASE 2, MITOCHONDRIAL"/>
    <property type="match status" value="1"/>
</dbReference>
<dbReference type="EMBL" id="JADRCQ010000012">
    <property type="protein sequence ID" value="MBK5075108.1"/>
    <property type="molecule type" value="Genomic_DNA"/>
</dbReference>
<keyword evidence="2" id="KW-0418">Kinase</keyword>
<evidence type="ECO:0000313" key="3">
    <source>
        <dbReference type="Proteomes" id="UP000807542"/>
    </source>
</evidence>
<accession>A0A9D7ALN2</accession>
<organism evidence="2 3">
    <name type="scientific">Limnobaculum xujianqingii</name>
    <dbReference type="NCBI Taxonomy" id="2738837"/>
    <lineage>
        <taxon>Bacteria</taxon>
        <taxon>Pseudomonadati</taxon>
        <taxon>Pseudomonadota</taxon>
        <taxon>Gammaproteobacteria</taxon>
        <taxon>Enterobacterales</taxon>
        <taxon>Budviciaceae</taxon>
        <taxon>Limnobaculum</taxon>
    </lineage>
</organism>
<sequence length="306" mass="33512">MITDRKLILVTRPTRLQELIQRYGTKGQAEFYLKHLGESFDYYQEEHRLFMQAYDSIVEKLRVTGRLQVLDRRFLPTYQFSDDDIVVVLGQDGLVANTLKYLSGQPVIGINPIPAAYDGILLPFKVSDLTGVLKSLLSNRSTIKSIKMAEATTNRGQSLLAVNDLFIGPASHSSARYEIVSGNQRERQSSSGVIISTGLGSTGWFKSILAGAAGIAGVEVSSKLTQGFSWDSDFLYFSVREPFPSKMTGTNLVFGKVDSAHPLSLQSNMADNGVIFSDGIENDRIDFTAGTLVNIGISKSVGKLVV</sequence>
<reference evidence="2 4" key="1">
    <citation type="submission" date="2020-11" db="EMBL/GenBank/DDBJ databases">
        <title>Insectihabitans protaetiae gen. nov. sp. nov. and Insectihabitans allomyrinae sp. nov., isolated from larvae of Protaetia brevitarsis seulensis and Allomyrina dichotoma, respectively.</title>
        <authorList>
            <person name="Lee S.D."/>
            <person name="Byeon Y.-S."/>
            <person name="Kim S.-M."/>
            <person name="Yang H.L."/>
            <person name="Kim I.S."/>
        </authorList>
    </citation>
    <scope>NUCLEOTIDE SEQUENCE</scope>
    <source>
        <strain evidence="2">CWB-B4</strain>
        <strain evidence="1 4">CWB-B43</strain>
    </source>
</reference>
<dbReference type="PANTHER" id="PTHR13158">
    <property type="match status" value="1"/>
</dbReference>
<keyword evidence="4" id="KW-1185">Reference proteome</keyword>
<evidence type="ECO:0000313" key="1">
    <source>
        <dbReference type="EMBL" id="MBK5075108.1"/>
    </source>
</evidence>
<proteinExistence type="predicted"/>
<dbReference type="Proteomes" id="UP000807542">
    <property type="component" value="Unassembled WGS sequence"/>
</dbReference>
<dbReference type="InterPro" id="IPR017437">
    <property type="entry name" value="ATP-NAD_kinase_PpnK-typ_C"/>
</dbReference>
<dbReference type="SUPFAM" id="SSF111331">
    <property type="entry name" value="NAD kinase/diacylglycerol kinase-like"/>
    <property type="match status" value="1"/>
</dbReference>
<keyword evidence="2" id="KW-0808">Transferase</keyword>
<dbReference type="GO" id="GO:0003951">
    <property type="term" value="F:NAD+ kinase activity"/>
    <property type="evidence" value="ECO:0007669"/>
    <property type="project" value="InterPro"/>
</dbReference>
<evidence type="ECO:0000313" key="4">
    <source>
        <dbReference type="Proteomes" id="UP001296969"/>
    </source>
</evidence>